<keyword evidence="1" id="KW-0732">Signal</keyword>
<feature type="signal peptide" evidence="1">
    <location>
        <begin position="1"/>
        <end position="23"/>
    </location>
</feature>
<proteinExistence type="predicted"/>
<dbReference type="InterPro" id="IPR031734">
    <property type="entry name" value="MBF2"/>
</dbReference>
<gene>
    <name evidence="2" type="ORF">HERILL_LOCUS8910</name>
</gene>
<dbReference type="Pfam" id="PF15868">
    <property type="entry name" value="MBF2"/>
    <property type="match status" value="1"/>
</dbReference>
<evidence type="ECO:0008006" key="4">
    <source>
        <dbReference type="Google" id="ProtNLM"/>
    </source>
</evidence>
<dbReference type="InParanoid" id="A0A7R8USA1"/>
<dbReference type="OrthoDB" id="8192785at2759"/>
<dbReference type="PANTHER" id="PTHR37685">
    <property type="entry name" value="GEO11136P1-RELATED"/>
    <property type="match status" value="1"/>
</dbReference>
<evidence type="ECO:0000313" key="2">
    <source>
        <dbReference type="EMBL" id="CAD7086114.1"/>
    </source>
</evidence>
<name>A0A7R8USA1_HERIL</name>
<dbReference type="AlphaFoldDB" id="A0A7R8USA1"/>
<evidence type="ECO:0000256" key="1">
    <source>
        <dbReference type="SAM" id="SignalP"/>
    </source>
</evidence>
<keyword evidence="3" id="KW-1185">Reference proteome</keyword>
<sequence>MKRLAVVTFIFSAICVIVISAQSHNVEWGHPSAFDRLLTRDIVNRKYKFWRIIHEDYQFPAIGKTNYLNITGIRVTDQYMDGTGGYASLVQGGLGHRNVTIHLKSQRNHGFNFIIEIFGR</sequence>
<dbReference type="PANTHER" id="PTHR37685:SF1">
    <property type="entry name" value="GEO11136P1-RELATED"/>
    <property type="match status" value="1"/>
</dbReference>
<reference evidence="2 3" key="1">
    <citation type="submission" date="2020-11" db="EMBL/GenBank/DDBJ databases">
        <authorList>
            <person name="Wallbank WR R."/>
            <person name="Pardo Diaz C."/>
            <person name="Kozak K."/>
            <person name="Martin S."/>
            <person name="Jiggins C."/>
            <person name="Moest M."/>
            <person name="Warren A I."/>
            <person name="Generalovic N T."/>
            <person name="Byers J.R.P. K."/>
            <person name="Montejo-Kovacevich G."/>
            <person name="Yen C E."/>
        </authorList>
    </citation>
    <scope>NUCLEOTIDE SEQUENCE [LARGE SCALE GENOMIC DNA]</scope>
</reference>
<organism evidence="2 3">
    <name type="scientific">Hermetia illucens</name>
    <name type="common">Black soldier fly</name>
    <dbReference type="NCBI Taxonomy" id="343691"/>
    <lineage>
        <taxon>Eukaryota</taxon>
        <taxon>Metazoa</taxon>
        <taxon>Ecdysozoa</taxon>
        <taxon>Arthropoda</taxon>
        <taxon>Hexapoda</taxon>
        <taxon>Insecta</taxon>
        <taxon>Pterygota</taxon>
        <taxon>Neoptera</taxon>
        <taxon>Endopterygota</taxon>
        <taxon>Diptera</taxon>
        <taxon>Brachycera</taxon>
        <taxon>Stratiomyomorpha</taxon>
        <taxon>Stratiomyidae</taxon>
        <taxon>Hermetiinae</taxon>
        <taxon>Hermetia</taxon>
    </lineage>
</organism>
<feature type="chain" id="PRO_5031377121" description="Salivary secreted peptide" evidence="1">
    <location>
        <begin position="24"/>
        <end position="120"/>
    </location>
</feature>
<dbReference type="EMBL" id="LR899011">
    <property type="protein sequence ID" value="CAD7086114.1"/>
    <property type="molecule type" value="Genomic_DNA"/>
</dbReference>
<protein>
    <recommendedName>
        <fullName evidence="4">Salivary secreted peptide</fullName>
    </recommendedName>
</protein>
<accession>A0A7R8USA1</accession>
<dbReference type="Proteomes" id="UP000594454">
    <property type="component" value="Chromosome 3"/>
</dbReference>
<dbReference type="OMA" id="FIIEIFG"/>
<evidence type="ECO:0000313" key="3">
    <source>
        <dbReference type="Proteomes" id="UP000594454"/>
    </source>
</evidence>